<protein>
    <submittedName>
        <fullName evidence="5">AraC family transcriptional regulator</fullName>
    </submittedName>
</protein>
<gene>
    <name evidence="5" type="ORF">ACFSC9_06650</name>
</gene>
<organism evidence="5 6">
    <name type="scientific">Paenibacillus wenxiniae</name>
    <dbReference type="NCBI Taxonomy" id="1636843"/>
    <lineage>
        <taxon>Bacteria</taxon>
        <taxon>Bacillati</taxon>
        <taxon>Bacillota</taxon>
        <taxon>Bacilli</taxon>
        <taxon>Bacillales</taxon>
        <taxon>Paenibacillaceae</taxon>
        <taxon>Paenibacillus</taxon>
    </lineage>
</organism>
<reference evidence="6" key="1">
    <citation type="journal article" date="2019" name="Int. J. Syst. Evol. Microbiol.">
        <title>The Global Catalogue of Microorganisms (GCM) 10K type strain sequencing project: providing services to taxonomists for standard genome sequencing and annotation.</title>
        <authorList>
            <consortium name="The Broad Institute Genomics Platform"/>
            <consortium name="The Broad Institute Genome Sequencing Center for Infectious Disease"/>
            <person name="Wu L."/>
            <person name="Ma J."/>
        </authorList>
    </citation>
    <scope>NUCLEOTIDE SEQUENCE [LARGE SCALE GENOMIC DNA]</scope>
    <source>
        <strain evidence="6">CCUG 54950</strain>
    </source>
</reference>
<evidence type="ECO:0000256" key="3">
    <source>
        <dbReference type="ARBA" id="ARBA00023163"/>
    </source>
</evidence>
<accession>A0ABW4RHP7</accession>
<dbReference type="PANTHER" id="PTHR43280:SF2">
    <property type="entry name" value="HTH-TYPE TRANSCRIPTIONAL REGULATOR EXSA"/>
    <property type="match status" value="1"/>
</dbReference>
<comment type="caution">
    <text evidence="5">The sequence shown here is derived from an EMBL/GenBank/DDBJ whole genome shotgun (WGS) entry which is preliminary data.</text>
</comment>
<evidence type="ECO:0000313" key="5">
    <source>
        <dbReference type="EMBL" id="MFD1885203.1"/>
    </source>
</evidence>
<dbReference type="InterPro" id="IPR037923">
    <property type="entry name" value="HTH-like"/>
</dbReference>
<dbReference type="EMBL" id="JBHUEH010000011">
    <property type="protein sequence ID" value="MFD1885203.1"/>
    <property type="molecule type" value="Genomic_DNA"/>
</dbReference>
<dbReference type="InterPro" id="IPR020449">
    <property type="entry name" value="Tscrpt_reg_AraC-type_HTH"/>
</dbReference>
<dbReference type="PROSITE" id="PS01124">
    <property type="entry name" value="HTH_ARAC_FAMILY_2"/>
    <property type="match status" value="1"/>
</dbReference>
<dbReference type="Proteomes" id="UP001597233">
    <property type="component" value="Unassembled WGS sequence"/>
</dbReference>
<keyword evidence="6" id="KW-1185">Reference proteome</keyword>
<sequence length="276" mass="32180">MEGHGEDCKVFTAGYSFHRKPFYMHEPDGIQNYLFRLQTEGNCQLRSNGKLVDVEVGDLHMYGPDEPYELQIDYTQGSTGKQTVESGDYHIFFGGEWADRWWHEQGRPSKIKIPLTDNITDLMRQIAMEKRRIDNPYPEICSYYMKILCLSVDRYLAEQPTGGPRTYLAYQIKSYIEENASSAFKLEDVALHIGISISRAVHLFKEAFDTTIMQYALDVRLNMAQERIMFSPMPLEEVAESSGFANYTYFHRVFRSRFGMSPKEFRLTKREQQHIT</sequence>
<evidence type="ECO:0000259" key="4">
    <source>
        <dbReference type="PROSITE" id="PS01124"/>
    </source>
</evidence>
<dbReference type="InterPro" id="IPR018062">
    <property type="entry name" value="HTH_AraC-typ_CS"/>
</dbReference>
<dbReference type="InterPro" id="IPR018060">
    <property type="entry name" value="HTH_AraC"/>
</dbReference>
<keyword evidence="2" id="KW-0238">DNA-binding</keyword>
<dbReference type="SUPFAM" id="SSF51215">
    <property type="entry name" value="Regulatory protein AraC"/>
    <property type="match status" value="1"/>
</dbReference>
<dbReference type="InterPro" id="IPR009057">
    <property type="entry name" value="Homeodomain-like_sf"/>
</dbReference>
<dbReference type="Gene3D" id="1.10.10.60">
    <property type="entry name" value="Homeodomain-like"/>
    <property type="match status" value="1"/>
</dbReference>
<dbReference type="PRINTS" id="PR00032">
    <property type="entry name" value="HTHARAC"/>
</dbReference>
<dbReference type="SUPFAM" id="SSF46689">
    <property type="entry name" value="Homeodomain-like"/>
    <property type="match status" value="2"/>
</dbReference>
<proteinExistence type="predicted"/>
<keyword evidence="3" id="KW-0804">Transcription</keyword>
<dbReference type="PROSITE" id="PS00041">
    <property type="entry name" value="HTH_ARAC_FAMILY_1"/>
    <property type="match status" value="1"/>
</dbReference>
<evidence type="ECO:0000256" key="1">
    <source>
        <dbReference type="ARBA" id="ARBA00023015"/>
    </source>
</evidence>
<dbReference type="Pfam" id="PF12833">
    <property type="entry name" value="HTH_18"/>
    <property type="match status" value="1"/>
</dbReference>
<dbReference type="PANTHER" id="PTHR43280">
    <property type="entry name" value="ARAC-FAMILY TRANSCRIPTIONAL REGULATOR"/>
    <property type="match status" value="1"/>
</dbReference>
<evidence type="ECO:0000313" key="6">
    <source>
        <dbReference type="Proteomes" id="UP001597233"/>
    </source>
</evidence>
<evidence type="ECO:0000256" key="2">
    <source>
        <dbReference type="ARBA" id="ARBA00023125"/>
    </source>
</evidence>
<keyword evidence="1" id="KW-0805">Transcription regulation</keyword>
<feature type="domain" description="HTH araC/xylS-type" evidence="4">
    <location>
        <begin position="170"/>
        <end position="268"/>
    </location>
</feature>
<name>A0ABW4RHP7_9BACL</name>
<dbReference type="SMART" id="SM00342">
    <property type="entry name" value="HTH_ARAC"/>
    <property type="match status" value="1"/>
</dbReference>
<dbReference type="RefSeq" id="WP_347326052.1">
    <property type="nucleotide sequence ID" value="NZ_JBCGUH010000008.1"/>
</dbReference>